<dbReference type="PANTHER" id="PTHR33802">
    <property type="entry name" value="SI:CH211-161H7.5-RELATED"/>
    <property type="match status" value="1"/>
</dbReference>
<protein>
    <submittedName>
        <fullName evidence="2">Tryptophan-rich sensory protein</fullName>
    </submittedName>
</protein>
<dbReference type="PANTHER" id="PTHR33802:SF1">
    <property type="entry name" value="XK-RELATED PROTEIN"/>
    <property type="match status" value="1"/>
</dbReference>
<evidence type="ECO:0000256" key="1">
    <source>
        <dbReference type="SAM" id="Phobius"/>
    </source>
</evidence>
<evidence type="ECO:0000313" key="3">
    <source>
        <dbReference type="Proteomes" id="UP001387447"/>
    </source>
</evidence>
<comment type="caution">
    <text evidence="2">The sequence shown here is derived from an EMBL/GenBank/DDBJ whole genome shotgun (WGS) entry which is preliminary data.</text>
</comment>
<keyword evidence="3" id="KW-1185">Reference proteome</keyword>
<dbReference type="RefSeq" id="WP_368663011.1">
    <property type="nucleotide sequence ID" value="NZ_JBBWYZ010000009.1"/>
</dbReference>
<name>A0ABU9ELN4_LIMFS</name>
<evidence type="ECO:0000313" key="2">
    <source>
        <dbReference type="EMBL" id="MEK9512289.1"/>
    </source>
</evidence>
<feature type="transmembrane region" description="Helical" evidence="1">
    <location>
        <begin position="233"/>
        <end position="253"/>
    </location>
</feature>
<feature type="transmembrane region" description="Helical" evidence="1">
    <location>
        <begin position="59"/>
        <end position="80"/>
    </location>
</feature>
<feature type="transmembrane region" description="Helical" evidence="1">
    <location>
        <begin position="92"/>
        <end position="112"/>
    </location>
</feature>
<dbReference type="InterPro" id="IPR038330">
    <property type="entry name" value="TspO/MBR-related_sf"/>
</dbReference>
<accession>A0ABU9ELN4</accession>
<dbReference type="EMBL" id="JBBWYZ010000009">
    <property type="protein sequence ID" value="MEK9512289.1"/>
    <property type="molecule type" value="Genomic_DNA"/>
</dbReference>
<feature type="transmembrane region" description="Helical" evidence="1">
    <location>
        <begin position="12"/>
        <end position="31"/>
    </location>
</feature>
<dbReference type="Proteomes" id="UP001387447">
    <property type="component" value="Unassembled WGS sequence"/>
</dbReference>
<feature type="transmembrane region" description="Helical" evidence="1">
    <location>
        <begin position="211"/>
        <end position="227"/>
    </location>
</feature>
<feature type="transmembrane region" description="Helical" evidence="1">
    <location>
        <begin position="118"/>
        <end position="134"/>
    </location>
</feature>
<organism evidence="2 3">
    <name type="scientific">Limnospira fusiformis PMC 851.14</name>
    <dbReference type="NCBI Taxonomy" id="2219512"/>
    <lineage>
        <taxon>Bacteria</taxon>
        <taxon>Bacillati</taxon>
        <taxon>Cyanobacteriota</taxon>
        <taxon>Cyanophyceae</taxon>
        <taxon>Oscillatoriophycideae</taxon>
        <taxon>Oscillatoriales</taxon>
        <taxon>Sirenicapillariaceae</taxon>
        <taxon>Limnospira</taxon>
    </lineage>
</organism>
<gene>
    <name evidence="2" type="ORF">AAEJ74_11495</name>
</gene>
<sequence>MKKGAFSAGETWRRWATLLAIIAAFGVNIWTNIAPINGLTVGDISNTFFVNTKIIPANYAFSIWGLIYLGLFGLAIYQLLPSQRDNPRLAQMGYGLVSASIAQIIWIFLFLYGLFPQSILAMVAILLSLIYSYVKLDVGRRRVPKWESWLINIPLSVYLSWISVATVVNVAIALTSINWNGWGIPPQVWTAIMMIVAATIAIIMRVRHQETAYLLVTIWALIAIAIAQDNEPLIVTIALMSSLVICLFSLGSINHRKLTYEQWIIKLPSPFSQRERAGGGEGGGVKEP</sequence>
<feature type="transmembrane region" description="Helical" evidence="1">
    <location>
        <begin position="186"/>
        <end position="204"/>
    </location>
</feature>
<reference evidence="2 3" key="1">
    <citation type="journal article" date="2024" name="Front. Microbiol.">
        <title>Transcriptomic insights into the dominance of two phototrophs throughout the water column of a tropical hypersaline-alkaline crater lake (Dziani Dzaha, Mayotte).</title>
        <authorList>
            <person name="Duperron S."/>
            <person name="Halary S."/>
            <person name="Bouly J.-P."/>
            <person name="Roussel T."/>
            <person name="Hugoni M."/>
            <person name="Bruto M."/>
            <person name="Oger P."/>
            <person name="Duval C."/>
            <person name="Woo A."/>
            <person name="Jezequiel D."/>
            <person name="Ader M."/>
            <person name="Leboulanger C."/>
            <person name="Agogue H."/>
            <person name="Grossi V."/>
            <person name="Trousselier M."/>
            <person name="Bernard C."/>
        </authorList>
    </citation>
    <scope>NUCLEOTIDE SEQUENCE [LARGE SCALE GENOMIC DNA]</scope>
    <source>
        <strain evidence="2 3">PMC 851.14</strain>
    </source>
</reference>
<keyword evidence="1" id="KW-0472">Membrane</keyword>
<keyword evidence="1" id="KW-1133">Transmembrane helix</keyword>
<feature type="transmembrane region" description="Helical" evidence="1">
    <location>
        <begin position="155"/>
        <end position="174"/>
    </location>
</feature>
<keyword evidence="1" id="KW-0812">Transmembrane</keyword>
<dbReference type="Gene3D" id="1.20.1260.100">
    <property type="entry name" value="TspO/MBR protein"/>
    <property type="match status" value="1"/>
</dbReference>
<proteinExistence type="predicted"/>